<dbReference type="EMBL" id="JABWUV010000012">
    <property type="protein sequence ID" value="KAF6314126.1"/>
    <property type="molecule type" value="Genomic_DNA"/>
</dbReference>
<dbReference type="GO" id="GO:0051015">
    <property type="term" value="F:actin filament binding"/>
    <property type="evidence" value="ECO:0007669"/>
    <property type="project" value="TreeGrafter"/>
</dbReference>
<gene>
    <name evidence="6" type="ORF">mMyoMyo1_000484</name>
</gene>
<proteinExistence type="predicted"/>
<dbReference type="Proteomes" id="UP000527355">
    <property type="component" value="Unassembled WGS sequence"/>
</dbReference>
<name>A0A7J7UMZ8_MYOMY</name>
<dbReference type="GO" id="GO:0032587">
    <property type="term" value="C:ruffle membrane"/>
    <property type="evidence" value="ECO:0007669"/>
    <property type="project" value="TreeGrafter"/>
</dbReference>
<sequence length="121" mass="13917">MSVAPSNRFQGGKAFGMLKARQERRLAEINREFLCDQKYSDEEDLPEKLSAFKEKYMEFDLNNEGEIVDKVPRVHWVPPPTDPHSVRHPDAAGDQRLSPGTYIQDHVLAFTSSRTTWSRLV</sequence>
<dbReference type="GO" id="GO:0097178">
    <property type="term" value="P:ruffle assembly"/>
    <property type="evidence" value="ECO:0007669"/>
    <property type="project" value="TreeGrafter"/>
</dbReference>
<keyword evidence="2" id="KW-0677">Repeat</keyword>
<evidence type="ECO:0000256" key="3">
    <source>
        <dbReference type="ARBA" id="ARBA00022837"/>
    </source>
</evidence>
<protein>
    <submittedName>
        <fullName evidence="6">Allograft inflammatory factor 1 like</fullName>
    </submittedName>
</protein>
<dbReference type="GO" id="GO:0005884">
    <property type="term" value="C:actin filament"/>
    <property type="evidence" value="ECO:0007669"/>
    <property type="project" value="TreeGrafter"/>
</dbReference>
<feature type="domain" description="Allograft inflammatory factor 1-like EF-hand" evidence="5">
    <location>
        <begin position="10"/>
        <end position="67"/>
    </location>
</feature>
<dbReference type="PANTHER" id="PTHR10356:SF5">
    <property type="entry name" value="ALLOGRAFT INFLAMMATORY FACTOR 1-LIKE"/>
    <property type="match status" value="1"/>
</dbReference>
<feature type="compositionally biased region" description="Basic and acidic residues" evidence="4">
    <location>
        <begin position="84"/>
        <end position="93"/>
    </location>
</feature>
<dbReference type="GO" id="GO:0005509">
    <property type="term" value="F:calcium ion binding"/>
    <property type="evidence" value="ECO:0007669"/>
    <property type="project" value="TreeGrafter"/>
</dbReference>
<keyword evidence="3" id="KW-0106">Calcium</keyword>
<evidence type="ECO:0000256" key="4">
    <source>
        <dbReference type="SAM" id="MobiDB-lite"/>
    </source>
</evidence>
<accession>A0A7J7UMZ8</accession>
<dbReference type="GO" id="GO:0051017">
    <property type="term" value="P:actin filament bundle assembly"/>
    <property type="evidence" value="ECO:0007669"/>
    <property type="project" value="TreeGrafter"/>
</dbReference>
<comment type="caution">
    <text evidence="6">The sequence shown here is derived from an EMBL/GenBank/DDBJ whole genome shotgun (WGS) entry which is preliminary data.</text>
</comment>
<dbReference type="InterPro" id="IPR042433">
    <property type="entry name" value="AIF1/AIF1L"/>
</dbReference>
<evidence type="ECO:0000259" key="5">
    <source>
        <dbReference type="Pfam" id="PF21008"/>
    </source>
</evidence>
<dbReference type="VEuPathDB" id="HostDB:GeneID_118666948"/>
<keyword evidence="7" id="KW-1185">Reference proteome</keyword>
<evidence type="ECO:0000313" key="7">
    <source>
        <dbReference type="Proteomes" id="UP000527355"/>
    </source>
</evidence>
<keyword evidence="1" id="KW-0479">Metal-binding</keyword>
<dbReference type="AlphaFoldDB" id="A0A7J7UMZ8"/>
<dbReference type="InterPro" id="IPR049025">
    <property type="entry name" value="AIF-1_EF_pair"/>
</dbReference>
<reference evidence="6 7" key="1">
    <citation type="journal article" date="2020" name="Nature">
        <title>Six reference-quality genomes reveal evolution of bat adaptations.</title>
        <authorList>
            <person name="Jebb D."/>
            <person name="Huang Z."/>
            <person name="Pippel M."/>
            <person name="Hughes G.M."/>
            <person name="Lavrichenko K."/>
            <person name="Devanna P."/>
            <person name="Winkler S."/>
            <person name="Jermiin L.S."/>
            <person name="Skirmuntt E.C."/>
            <person name="Katzourakis A."/>
            <person name="Burkitt-Gray L."/>
            <person name="Ray D.A."/>
            <person name="Sullivan K.A.M."/>
            <person name="Roscito J.G."/>
            <person name="Kirilenko B.M."/>
            <person name="Davalos L.M."/>
            <person name="Corthals A.P."/>
            <person name="Power M.L."/>
            <person name="Jones G."/>
            <person name="Ransome R.D."/>
            <person name="Dechmann D.K.N."/>
            <person name="Locatelli A.G."/>
            <person name="Puechmaille S.J."/>
            <person name="Fedrigo O."/>
            <person name="Jarvis E.D."/>
            <person name="Hiller M."/>
            <person name="Vernes S.C."/>
            <person name="Myers E.W."/>
            <person name="Teeling E.C."/>
        </authorList>
    </citation>
    <scope>NUCLEOTIDE SEQUENCE [LARGE SCALE GENOMIC DNA]</scope>
    <source>
        <strain evidence="6">MMyoMyo1</strain>
        <tissue evidence="6">Flight muscle</tissue>
    </source>
</reference>
<dbReference type="Gene3D" id="1.10.238.10">
    <property type="entry name" value="EF-hand"/>
    <property type="match status" value="1"/>
</dbReference>
<evidence type="ECO:0000313" key="6">
    <source>
        <dbReference type="EMBL" id="KAF6314126.1"/>
    </source>
</evidence>
<dbReference type="Pfam" id="PF21008">
    <property type="entry name" value="AIF-1"/>
    <property type="match status" value="1"/>
</dbReference>
<evidence type="ECO:0000256" key="1">
    <source>
        <dbReference type="ARBA" id="ARBA00022723"/>
    </source>
</evidence>
<dbReference type="PANTHER" id="PTHR10356">
    <property type="entry name" value="ALLOGRAFT INFLAMMATORY FACTOR-1"/>
    <property type="match status" value="1"/>
</dbReference>
<organism evidence="6 7">
    <name type="scientific">Myotis myotis</name>
    <name type="common">Greater mouse-eared bat</name>
    <name type="synonym">Vespertilio myotis</name>
    <dbReference type="NCBI Taxonomy" id="51298"/>
    <lineage>
        <taxon>Eukaryota</taxon>
        <taxon>Metazoa</taxon>
        <taxon>Chordata</taxon>
        <taxon>Craniata</taxon>
        <taxon>Vertebrata</taxon>
        <taxon>Euteleostomi</taxon>
        <taxon>Mammalia</taxon>
        <taxon>Eutheria</taxon>
        <taxon>Laurasiatheria</taxon>
        <taxon>Chiroptera</taxon>
        <taxon>Yangochiroptera</taxon>
        <taxon>Vespertilionidae</taxon>
        <taxon>Myotis</taxon>
    </lineage>
</organism>
<evidence type="ECO:0000256" key="2">
    <source>
        <dbReference type="ARBA" id="ARBA00022737"/>
    </source>
</evidence>
<feature type="region of interest" description="Disordered" evidence="4">
    <location>
        <begin position="78"/>
        <end position="98"/>
    </location>
</feature>